<dbReference type="EMBL" id="BK015207">
    <property type="protein sequence ID" value="DAD95988.1"/>
    <property type="molecule type" value="Genomic_DNA"/>
</dbReference>
<protein>
    <recommendedName>
        <fullName evidence="2">Sigma-70 family RNA polymerase sigma factor</fullName>
    </recommendedName>
</protein>
<name>A0A8S5NNP8_9CAUD</name>
<evidence type="ECO:0008006" key="2">
    <source>
        <dbReference type="Google" id="ProtNLM"/>
    </source>
</evidence>
<organism evidence="1">
    <name type="scientific">Myoviridae sp. ctSGm32</name>
    <dbReference type="NCBI Taxonomy" id="2826653"/>
    <lineage>
        <taxon>Viruses</taxon>
        <taxon>Duplodnaviria</taxon>
        <taxon>Heunggongvirae</taxon>
        <taxon>Uroviricota</taxon>
        <taxon>Caudoviricetes</taxon>
    </lineage>
</organism>
<accession>A0A8S5NNP8</accession>
<sequence length="145" mass="17469">MDKGVLTQISAMHIELQDLRKRLQKLEDKPQNIVVDSVRGSSSNFPYTEHTCKIEGLEKPKFQKAKKKYRKLIRNKESKIDRLIKQVEYDLNYVEDSELRQIIRYVYYDNKNYNQVAHAMNERFSKNKYTADSIRMKINRFFEKK</sequence>
<evidence type="ECO:0000313" key="1">
    <source>
        <dbReference type="EMBL" id="DAD95988.1"/>
    </source>
</evidence>
<reference evidence="1" key="1">
    <citation type="journal article" date="2021" name="Proc. Natl. Acad. Sci. U.S.A.">
        <title>A Catalog of Tens of Thousands of Viruses from Human Metagenomes Reveals Hidden Associations with Chronic Diseases.</title>
        <authorList>
            <person name="Tisza M.J."/>
            <person name="Buck C.B."/>
        </authorList>
    </citation>
    <scope>NUCLEOTIDE SEQUENCE</scope>
    <source>
        <strain evidence="1">CtSGm32</strain>
    </source>
</reference>
<proteinExistence type="predicted"/>